<protein>
    <submittedName>
        <fullName evidence="3">DUF1707 domain-containing protein</fullName>
    </submittedName>
</protein>
<feature type="domain" description="DUF1707" evidence="2">
    <location>
        <begin position="9"/>
        <end position="61"/>
    </location>
</feature>
<dbReference type="KEGG" id="pbro:HOP40_00855"/>
<feature type="transmembrane region" description="Helical" evidence="1">
    <location>
        <begin position="84"/>
        <end position="104"/>
    </location>
</feature>
<dbReference type="RefSeq" id="WP_172153936.1">
    <property type="nucleotide sequence ID" value="NZ_CP053564.1"/>
</dbReference>
<accession>A0A6M6JDJ8</accession>
<name>A0A6M6JDJ8_9PSEU</name>
<sequence>MPAAQSPTTRARDLDRSAVCAVLDTAYADGQLDKIEHGARTTAAMAAKTLGELRALADDLQVEQALPPLRTPRPPGSPSRRRRITTGLVASLLFLGAGFGIGYASGTSGSPTAGAGDDVAPVVVGLQGLHSRDGFAALVAAVGSRFGSAMVAEAVVYPEYAVITMPAPGAPGRAQSFLYRGGFDEPSNAGTRTASDPLVDLAAVRVDAILGLVAGAGESLAVADPTSRYLIIGQNGGSPYVSVYASNEFNESGYVRAGLDGTVTAVHPYEAG</sequence>
<keyword evidence="1" id="KW-0812">Transmembrane</keyword>
<keyword evidence="4" id="KW-1185">Reference proteome</keyword>
<dbReference type="InterPro" id="IPR012551">
    <property type="entry name" value="DUF1707_SHOCT-like"/>
</dbReference>
<dbReference type="AlphaFoldDB" id="A0A6M6JDJ8"/>
<dbReference type="PANTHER" id="PTHR40763:SF4">
    <property type="entry name" value="DUF1707 DOMAIN-CONTAINING PROTEIN"/>
    <property type="match status" value="1"/>
</dbReference>
<evidence type="ECO:0000313" key="4">
    <source>
        <dbReference type="Proteomes" id="UP000505377"/>
    </source>
</evidence>
<keyword evidence="1" id="KW-0472">Membrane</keyword>
<evidence type="ECO:0000313" key="3">
    <source>
        <dbReference type="EMBL" id="QJY44561.1"/>
    </source>
</evidence>
<dbReference type="Proteomes" id="UP000505377">
    <property type="component" value="Chromosome"/>
</dbReference>
<organism evidence="3 4">
    <name type="scientific">Pseudonocardia broussonetiae</name>
    <dbReference type="NCBI Taxonomy" id="2736640"/>
    <lineage>
        <taxon>Bacteria</taxon>
        <taxon>Bacillati</taxon>
        <taxon>Actinomycetota</taxon>
        <taxon>Actinomycetes</taxon>
        <taxon>Pseudonocardiales</taxon>
        <taxon>Pseudonocardiaceae</taxon>
        <taxon>Pseudonocardia</taxon>
    </lineage>
</organism>
<reference evidence="3 4" key="1">
    <citation type="submission" date="2020-05" db="EMBL/GenBank/DDBJ databases">
        <authorList>
            <person name="Mo P."/>
        </authorList>
    </citation>
    <scope>NUCLEOTIDE SEQUENCE [LARGE SCALE GENOMIC DNA]</scope>
    <source>
        <strain evidence="3 4">Gen01</strain>
    </source>
</reference>
<dbReference type="PANTHER" id="PTHR40763">
    <property type="entry name" value="MEMBRANE PROTEIN-RELATED"/>
    <property type="match status" value="1"/>
</dbReference>
<dbReference type="EMBL" id="CP053564">
    <property type="protein sequence ID" value="QJY44561.1"/>
    <property type="molecule type" value="Genomic_DNA"/>
</dbReference>
<dbReference type="Pfam" id="PF08044">
    <property type="entry name" value="DUF1707"/>
    <property type="match status" value="1"/>
</dbReference>
<gene>
    <name evidence="3" type="ORF">HOP40_00855</name>
</gene>
<evidence type="ECO:0000256" key="1">
    <source>
        <dbReference type="SAM" id="Phobius"/>
    </source>
</evidence>
<proteinExistence type="predicted"/>
<keyword evidence="1" id="KW-1133">Transmembrane helix</keyword>
<evidence type="ECO:0000259" key="2">
    <source>
        <dbReference type="Pfam" id="PF08044"/>
    </source>
</evidence>